<dbReference type="OrthoDB" id="9760067at2"/>
<dbReference type="PANTHER" id="PTHR33678">
    <property type="entry name" value="BLL1576 PROTEIN"/>
    <property type="match status" value="1"/>
</dbReference>
<evidence type="ECO:0000313" key="2">
    <source>
        <dbReference type="EMBL" id="BBH20416.1"/>
    </source>
</evidence>
<keyword evidence="3" id="KW-1185">Reference proteome</keyword>
<dbReference type="EMBL" id="AP019308">
    <property type="protein sequence ID" value="BBH20416.1"/>
    <property type="molecule type" value="Genomic_DNA"/>
</dbReference>
<organism evidence="2 3">
    <name type="scientific">Paenibacillus baekrokdamisoli</name>
    <dbReference type="NCBI Taxonomy" id="1712516"/>
    <lineage>
        <taxon>Bacteria</taxon>
        <taxon>Bacillati</taxon>
        <taxon>Bacillota</taxon>
        <taxon>Bacilli</taxon>
        <taxon>Bacillales</taxon>
        <taxon>Paenibacillaceae</taxon>
        <taxon>Paenibacillus</taxon>
    </lineage>
</organism>
<reference evidence="2 3" key="1">
    <citation type="submission" date="2018-11" db="EMBL/GenBank/DDBJ databases">
        <title>Complete genome sequence of Paenibacillus baekrokdamisoli strain KCTC 33723.</title>
        <authorList>
            <person name="Kang S.W."/>
            <person name="Lee K.C."/>
            <person name="Kim K.K."/>
            <person name="Kim J.S."/>
            <person name="Kim D.S."/>
            <person name="Ko S.H."/>
            <person name="Yang S.H."/>
            <person name="Lee J.S."/>
        </authorList>
    </citation>
    <scope>NUCLEOTIDE SEQUENCE [LARGE SCALE GENOMIC DNA]</scope>
    <source>
        <strain evidence="2 3">KCTC 33723</strain>
    </source>
</reference>
<dbReference type="PANTHER" id="PTHR33678:SF1">
    <property type="entry name" value="BLL1576 PROTEIN"/>
    <property type="match status" value="1"/>
</dbReference>
<dbReference type="AlphaFoldDB" id="A0A3G9IPX0"/>
<dbReference type="Proteomes" id="UP000275368">
    <property type="component" value="Chromosome"/>
</dbReference>
<dbReference type="KEGG" id="pbk:Back11_17610"/>
<dbReference type="Pfam" id="PF03050">
    <property type="entry name" value="DDE_Tnp_IS66"/>
    <property type="match status" value="1"/>
</dbReference>
<evidence type="ECO:0000259" key="1">
    <source>
        <dbReference type="Pfam" id="PF03050"/>
    </source>
</evidence>
<evidence type="ECO:0000313" key="3">
    <source>
        <dbReference type="Proteomes" id="UP000275368"/>
    </source>
</evidence>
<dbReference type="InterPro" id="IPR004291">
    <property type="entry name" value="Transposase_IS66_central"/>
</dbReference>
<protein>
    <recommendedName>
        <fullName evidence="1">Transposase IS66 central domain-containing protein</fullName>
    </recommendedName>
</protein>
<accession>A0A3G9IPX0</accession>
<feature type="domain" description="Transposase IS66 central" evidence="1">
    <location>
        <begin position="14"/>
        <end position="93"/>
    </location>
</feature>
<dbReference type="InterPro" id="IPR052344">
    <property type="entry name" value="Transposase-related"/>
</dbReference>
<proteinExistence type="predicted"/>
<sequence length="124" mass="14274">MFDDALKAMPPAAEKSDSVAQQGMNFCNQVYAIERDLKEATPKKRHDVRQERSRPVLDAYLAWLKQQRGRTLPKSTTGKAIAYSLNQWDKLTLQHTTAGRRVWWIVIYYRSLFCQSNTSASPII</sequence>
<gene>
    <name evidence="2" type="ORF">Back11_17610</name>
</gene>
<name>A0A3G9IPX0_9BACL</name>